<accession>A0A0F9RPI5</accession>
<dbReference type="AlphaFoldDB" id="A0A0F9RPI5"/>
<gene>
    <name evidence="2" type="ORF">LCGC14_0552480</name>
</gene>
<organism evidence="2">
    <name type="scientific">marine sediment metagenome</name>
    <dbReference type="NCBI Taxonomy" id="412755"/>
    <lineage>
        <taxon>unclassified sequences</taxon>
        <taxon>metagenomes</taxon>
        <taxon>ecological metagenomes</taxon>
    </lineage>
</organism>
<evidence type="ECO:0000256" key="1">
    <source>
        <dbReference type="SAM" id="Phobius"/>
    </source>
</evidence>
<feature type="transmembrane region" description="Helical" evidence="1">
    <location>
        <begin position="6"/>
        <end position="33"/>
    </location>
</feature>
<name>A0A0F9RPI5_9ZZZZ</name>
<keyword evidence="1" id="KW-0472">Membrane</keyword>
<keyword evidence="1" id="KW-0812">Transmembrane</keyword>
<protein>
    <submittedName>
        <fullName evidence="2">Uncharacterized protein</fullName>
    </submittedName>
</protein>
<comment type="caution">
    <text evidence="2">The sequence shown here is derived from an EMBL/GenBank/DDBJ whole genome shotgun (WGS) entry which is preliminary data.</text>
</comment>
<reference evidence="2" key="1">
    <citation type="journal article" date="2015" name="Nature">
        <title>Complex archaea that bridge the gap between prokaryotes and eukaryotes.</title>
        <authorList>
            <person name="Spang A."/>
            <person name="Saw J.H."/>
            <person name="Jorgensen S.L."/>
            <person name="Zaremba-Niedzwiedzka K."/>
            <person name="Martijn J."/>
            <person name="Lind A.E."/>
            <person name="van Eijk R."/>
            <person name="Schleper C."/>
            <person name="Guy L."/>
            <person name="Ettema T.J."/>
        </authorList>
    </citation>
    <scope>NUCLEOTIDE SEQUENCE</scope>
</reference>
<dbReference type="EMBL" id="LAZR01000763">
    <property type="protein sequence ID" value="KKN58435.1"/>
    <property type="molecule type" value="Genomic_DNA"/>
</dbReference>
<evidence type="ECO:0000313" key="2">
    <source>
        <dbReference type="EMBL" id="KKN58435.1"/>
    </source>
</evidence>
<sequence>MAGGLVLVACWAMLIATVCLVIVIVLLSITLWWQSLFGQDY</sequence>
<proteinExistence type="predicted"/>
<keyword evidence="1" id="KW-1133">Transmembrane helix</keyword>